<feature type="transmembrane region" description="Helical" evidence="1">
    <location>
        <begin position="66"/>
        <end position="87"/>
    </location>
</feature>
<feature type="transmembrane region" description="Helical" evidence="1">
    <location>
        <begin position="128"/>
        <end position="149"/>
    </location>
</feature>
<sequence length="215" mass="23520">MPSAERWSSVGWLGQAVAGLMLTAFNITIAVTTYTKFIPLLAKANIKNQDANSTGDKPSFSASHYYVIYAYCIAFLPCLVAAYDLWVSTGCVYITARTWTAGNSQRAVDKFSGEQSTLARTLRSIRHIAWAHAAEASVVLFYVLYQTYAALGDGIIRLAGEAEQESWRLAYGASLGLNAANLVFLASTAWFVKIALHTNTSVWDIIRGVEPYGQD</sequence>
<dbReference type="OrthoDB" id="10371177at2759"/>
<accession>A0A136IZK6</accession>
<dbReference type="EMBL" id="KQ964253">
    <property type="protein sequence ID" value="KXJ90338.1"/>
    <property type="molecule type" value="Genomic_DNA"/>
</dbReference>
<keyword evidence="1" id="KW-1133">Transmembrane helix</keyword>
<evidence type="ECO:0000313" key="2">
    <source>
        <dbReference type="EMBL" id="KXJ90338.1"/>
    </source>
</evidence>
<keyword evidence="1" id="KW-0472">Membrane</keyword>
<gene>
    <name evidence="2" type="ORF">Micbo1qcDRAFT_205610</name>
</gene>
<keyword evidence="1" id="KW-0812">Transmembrane</keyword>
<reference evidence="3" key="1">
    <citation type="submission" date="2016-02" db="EMBL/GenBank/DDBJ databases">
        <title>Draft genome sequence of Microdochium bolleyi, a fungal endophyte of beachgrass.</title>
        <authorList>
            <consortium name="DOE Joint Genome Institute"/>
            <person name="David A.S."/>
            <person name="May G."/>
            <person name="Haridas S."/>
            <person name="Lim J."/>
            <person name="Wang M."/>
            <person name="Labutti K."/>
            <person name="Lipzen A."/>
            <person name="Barry K."/>
            <person name="Grigoriev I.V."/>
        </authorList>
    </citation>
    <scope>NUCLEOTIDE SEQUENCE [LARGE SCALE GENOMIC DNA]</scope>
    <source>
        <strain evidence="3">J235TASD1</strain>
    </source>
</reference>
<organism evidence="2 3">
    <name type="scientific">Microdochium bolleyi</name>
    <dbReference type="NCBI Taxonomy" id="196109"/>
    <lineage>
        <taxon>Eukaryota</taxon>
        <taxon>Fungi</taxon>
        <taxon>Dikarya</taxon>
        <taxon>Ascomycota</taxon>
        <taxon>Pezizomycotina</taxon>
        <taxon>Sordariomycetes</taxon>
        <taxon>Xylariomycetidae</taxon>
        <taxon>Xylariales</taxon>
        <taxon>Microdochiaceae</taxon>
        <taxon>Microdochium</taxon>
    </lineage>
</organism>
<proteinExistence type="predicted"/>
<dbReference type="AlphaFoldDB" id="A0A136IZK6"/>
<dbReference type="InParanoid" id="A0A136IZK6"/>
<evidence type="ECO:0000313" key="3">
    <source>
        <dbReference type="Proteomes" id="UP000070501"/>
    </source>
</evidence>
<name>A0A136IZK6_9PEZI</name>
<evidence type="ECO:0000256" key="1">
    <source>
        <dbReference type="SAM" id="Phobius"/>
    </source>
</evidence>
<feature type="transmembrane region" description="Helical" evidence="1">
    <location>
        <begin position="169"/>
        <end position="192"/>
    </location>
</feature>
<dbReference type="Proteomes" id="UP000070501">
    <property type="component" value="Unassembled WGS sequence"/>
</dbReference>
<feature type="transmembrane region" description="Helical" evidence="1">
    <location>
        <begin position="12"/>
        <end position="34"/>
    </location>
</feature>
<keyword evidence="3" id="KW-1185">Reference proteome</keyword>
<protein>
    <submittedName>
        <fullName evidence="2">Uncharacterized protein</fullName>
    </submittedName>
</protein>